<accession>A6JKT4</accession>
<protein>
    <submittedName>
        <fullName evidence="1">RCG60758</fullName>
    </submittedName>
</protein>
<dbReference type="Proteomes" id="UP000234681">
    <property type="component" value="Chromosome 20"/>
</dbReference>
<evidence type="ECO:0000313" key="2">
    <source>
        <dbReference type="Proteomes" id="UP000234681"/>
    </source>
</evidence>
<sequence length="56" mass="6529">MKDRTVLTRYLEYITATHQGLCGMCTQATEECQEFEANPGYIVGHRFNRGDFKKRN</sequence>
<name>A6JKT4_RAT</name>
<reference evidence="2" key="1">
    <citation type="submission" date="2005-09" db="EMBL/GenBank/DDBJ databases">
        <authorList>
            <person name="Mural R.J."/>
            <person name="Li P.W."/>
            <person name="Adams M.D."/>
            <person name="Amanatides P.G."/>
            <person name="Baden-Tillson H."/>
            <person name="Barnstead M."/>
            <person name="Chin S.H."/>
            <person name="Dew I."/>
            <person name="Evans C.A."/>
            <person name="Ferriera S."/>
            <person name="Flanigan M."/>
            <person name="Fosler C."/>
            <person name="Glodek A."/>
            <person name="Gu Z."/>
            <person name="Holt R.A."/>
            <person name="Jennings D."/>
            <person name="Kraft C.L."/>
            <person name="Lu F."/>
            <person name="Nguyen T."/>
            <person name="Nusskern D.R."/>
            <person name="Pfannkoch C.M."/>
            <person name="Sitter C."/>
            <person name="Sutton G.G."/>
            <person name="Venter J.C."/>
            <person name="Wang Z."/>
            <person name="Woodage T."/>
            <person name="Zheng X.H."/>
            <person name="Zhong F."/>
        </authorList>
    </citation>
    <scope>NUCLEOTIDE SEQUENCE [LARGE SCALE GENOMIC DNA]</scope>
    <source>
        <strain>BN</strain>
        <strain evidence="2">Sprague-Dawley</strain>
    </source>
</reference>
<dbReference type="AlphaFoldDB" id="A6JKT4"/>
<gene>
    <name evidence="1" type="ORF">rCG_60758</name>
</gene>
<dbReference type="EMBL" id="CH473988">
    <property type="protein sequence ID" value="EDL97300.1"/>
    <property type="molecule type" value="Genomic_DNA"/>
</dbReference>
<proteinExistence type="predicted"/>
<evidence type="ECO:0000313" key="1">
    <source>
        <dbReference type="EMBL" id="EDL97300.1"/>
    </source>
</evidence>
<organism evidence="1 2">
    <name type="scientific">Rattus norvegicus</name>
    <name type="common">Rat</name>
    <dbReference type="NCBI Taxonomy" id="10116"/>
    <lineage>
        <taxon>Eukaryota</taxon>
        <taxon>Metazoa</taxon>
        <taxon>Chordata</taxon>
        <taxon>Craniata</taxon>
        <taxon>Vertebrata</taxon>
        <taxon>Euteleostomi</taxon>
        <taxon>Mammalia</taxon>
        <taxon>Eutheria</taxon>
        <taxon>Euarchontoglires</taxon>
        <taxon>Glires</taxon>
        <taxon>Rodentia</taxon>
        <taxon>Myomorpha</taxon>
        <taxon>Muroidea</taxon>
        <taxon>Muridae</taxon>
        <taxon>Murinae</taxon>
        <taxon>Rattus</taxon>
    </lineage>
</organism>